<comment type="caution">
    <text evidence="1">The sequence shown here is derived from an EMBL/GenBank/DDBJ whole genome shotgun (WGS) entry which is preliminary data.</text>
</comment>
<dbReference type="InterPro" id="IPR021466">
    <property type="entry name" value="Put_rhamnosyl_transferase"/>
</dbReference>
<gene>
    <name evidence="1" type="ORF">HC246_21695</name>
</gene>
<organism evidence="1 2">
    <name type="scientific">Pseudanabaena yagii GIHE-NHR1</name>
    <dbReference type="NCBI Taxonomy" id="2722753"/>
    <lineage>
        <taxon>Bacteria</taxon>
        <taxon>Bacillati</taxon>
        <taxon>Cyanobacteriota</taxon>
        <taxon>Cyanophyceae</taxon>
        <taxon>Pseudanabaenales</taxon>
        <taxon>Pseudanabaenaceae</taxon>
        <taxon>Pseudanabaena</taxon>
        <taxon>Pseudanabaena yagii</taxon>
    </lineage>
</organism>
<name>A0ABX1LZ77_9CYAN</name>
<evidence type="ECO:0000313" key="2">
    <source>
        <dbReference type="Proteomes" id="UP000738376"/>
    </source>
</evidence>
<dbReference type="Proteomes" id="UP000738376">
    <property type="component" value="Unassembled WGS sequence"/>
</dbReference>
<evidence type="ECO:0000313" key="1">
    <source>
        <dbReference type="EMBL" id="NMF60568.1"/>
    </source>
</evidence>
<accession>A0ABX1LZ77</accession>
<sequence>MGQFNHFFLTKFNVRSFPELRPGCEPAWLERRFNLFDQFCFPSVSNQSNQNFKWLVFFDVDTPEPFKQKIADYNKQWENFVPVYLDCPLPYGEFPDEVRNVVRQYIPADCEYLITTWLDNDDAIHKDYVQLIQDNFEEQNGETLNFFFGYQLAEGKLYFDFELANHFISLIEKYNPESFNTCLCRPHKELYEVCQSSKKIFCKPVWIEVVHGSNYMNVYRRGFRVPTGSILDDYSIKAEQPKDQEKTIPFLLEQAKISIFFPYYFLRKVFLRIKHKQLDELAMSRFTFKKY</sequence>
<protein>
    <submittedName>
        <fullName evidence="1">Uncharacterized protein</fullName>
    </submittedName>
</protein>
<dbReference type="Pfam" id="PF11316">
    <property type="entry name" value="Rhamno_transf"/>
    <property type="match status" value="1"/>
</dbReference>
<proteinExistence type="predicted"/>
<keyword evidence="2" id="KW-1185">Reference proteome</keyword>
<reference evidence="1 2" key="1">
    <citation type="submission" date="2020-03" db="EMBL/GenBank/DDBJ databases">
        <title>Draft Genome Sequence of 2-Methylisoborneol Producing Pseudanabaena yagii Strain GIHE-NHR1 Isolated from North Han River in South Korea.</title>
        <authorList>
            <person name="Jeong J."/>
        </authorList>
    </citation>
    <scope>NUCLEOTIDE SEQUENCE [LARGE SCALE GENOMIC DNA]</scope>
    <source>
        <strain evidence="1 2">GIHE-NHR1</strain>
    </source>
</reference>
<dbReference type="EMBL" id="JAAVJL010000003">
    <property type="protein sequence ID" value="NMF60568.1"/>
    <property type="molecule type" value="Genomic_DNA"/>
</dbReference>